<evidence type="ECO:0000313" key="1">
    <source>
        <dbReference type="EMBL" id="GAI16769.1"/>
    </source>
</evidence>
<dbReference type="Pfam" id="PF01041">
    <property type="entry name" value="DegT_DnrJ_EryC1"/>
    <property type="match status" value="1"/>
</dbReference>
<dbReference type="EMBL" id="BARV01006768">
    <property type="protein sequence ID" value="GAI16769.1"/>
    <property type="molecule type" value="Genomic_DNA"/>
</dbReference>
<dbReference type="InterPro" id="IPR015421">
    <property type="entry name" value="PyrdxlP-dep_Trfase_major"/>
</dbReference>
<comment type="caution">
    <text evidence="1">The sequence shown here is derived from an EMBL/GenBank/DDBJ whole genome shotgun (WGS) entry which is preliminary data.</text>
</comment>
<sequence>MIPLVDLKSQYNSIKGEISEAIQDVLDNTAFVMGKNVSDFEKEFAEFCGMKHGIRPNKHNKETQCQQS</sequence>
<proteinExistence type="predicted"/>
<protein>
    <submittedName>
        <fullName evidence="1">Uncharacterized protein</fullName>
    </submittedName>
</protein>
<name>X1NDM0_9ZZZZ</name>
<dbReference type="Gene3D" id="3.40.640.10">
    <property type="entry name" value="Type I PLP-dependent aspartate aminotransferase-like (Major domain)"/>
    <property type="match status" value="1"/>
</dbReference>
<accession>X1NDM0</accession>
<gene>
    <name evidence="1" type="ORF">S06H3_13869</name>
</gene>
<dbReference type="AlphaFoldDB" id="X1NDM0"/>
<organism evidence="1">
    <name type="scientific">marine sediment metagenome</name>
    <dbReference type="NCBI Taxonomy" id="412755"/>
    <lineage>
        <taxon>unclassified sequences</taxon>
        <taxon>metagenomes</taxon>
        <taxon>ecological metagenomes</taxon>
    </lineage>
</organism>
<dbReference type="InterPro" id="IPR000653">
    <property type="entry name" value="DegT/StrS_aminotransferase"/>
</dbReference>
<dbReference type="InterPro" id="IPR015424">
    <property type="entry name" value="PyrdxlP-dep_Trfase"/>
</dbReference>
<dbReference type="SUPFAM" id="SSF53383">
    <property type="entry name" value="PLP-dependent transferases"/>
    <property type="match status" value="1"/>
</dbReference>
<reference evidence="1" key="1">
    <citation type="journal article" date="2014" name="Front. Microbiol.">
        <title>High frequency of phylogenetically diverse reductive dehalogenase-homologous genes in deep subseafloor sedimentary metagenomes.</title>
        <authorList>
            <person name="Kawai M."/>
            <person name="Futagami T."/>
            <person name="Toyoda A."/>
            <person name="Takaki Y."/>
            <person name="Nishi S."/>
            <person name="Hori S."/>
            <person name="Arai W."/>
            <person name="Tsubouchi T."/>
            <person name="Morono Y."/>
            <person name="Uchiyama I."/>
            <person name="Ito T."/>
            <person name="Fujiyama A."/>
            <person name="Inagaki F."/>
            <person name="Takami H."/>
        </authorList>
    </citation>
    <scope>NUCLEOTIDE SEQUENCE</scope>
    <source>
        <strain evidence="1">Expedition CK06-06</strain>
    </source>
</reference>